<feature type="compositionally biased region" description="Acidic residues" evidence="11">
    <location>
        <begin position="130"/>
        <end position="149"/>
    </location>
</feature>
<dbReference type="GO" id="GO:0012507">
    <property type="term" value="C:ER to Golgi transport vesicle membrane"/>
    <property type="evidence" value="ECO:0007669"/>
    <property type="project" value="TreeGrafter"/>
</dbReference>
<comment type="function">
    <text evidence="9 10">Involved in the initiation of assembly of the COPII coat required for the formation of transport vesicles from the endoplasmic reticulum (ER) and the selection of cargo molecules. Also involved in autophagy.</text>
</comment>
<feature type="compositionally biased region" description="Low complexity" evidence="11">
    <location>
        <begin position="84"/>
        <end position="110"/>
    </location>
</feature>
<feature type="compositionally biased region" description="Low complexity" evidence="11">
    <location>
        <begin position="1634"/>
        <end position="1649"/>
    </location>
</feature>
<organism evidence="14 15">
    <name type="scientific">Didymella heteroderae</name>
    <dbReference type="NCBI Taxonomy" id="1769908"/>
    <lineage>
        <taxon>Eukaryota</taxon>
        <taxon>Fungi</taxon>
        <taxon>Dikarya</taxon>
        <taxon>Ascomycota</taxon>
        <taxon>Pezizomycotina</taxon>
        <taxon>Dothideomycetes</taxon>
        <taxon>Pleosporomycetidae</taxon>
        <taxon>Pleosporales</taxon>
        <taxon>Pleosporineae</taxon>
        <taxon>Didymellaceae</taxon>
        <taxon>Didymella</taxon>
    </lineage>
</organism>
<keyword evidence="7 10" id="KW-0072">Autophagy</keyword>
<gene>
    <name evidence="14" type="primary">SEC16B</name>
    <name evidence="14" type="ORF">E8E12_009140</name>
</gene>
<dbReference type="EMBL" id="SWKV01000020">
    <property type="protein sequence ID" value="KAF3041591.1"/>
    <property type="molecule type" value="Genomic_DNA"/>
</dbReference>
<evidence type="ECO:0000259" key="12">
    <source>
        <dbReference type="Pfam" id="PF12931"/>
    </source>
</evidence>
<dbReference type="GO" id="GO:0016192">
    <property type="term" value="P:vesicle-mediated transport"/>
    <property type="evidence" value="ECO:0007669"/>
    <property type="project" value="UniProtKB-KW"/>
</dbReference>
<feature type="compositionally biased region" description="Low complexity" evidence="11">
    <location>
        <begin position="1792"/>
        <end position="1821"/>
    </location>
</feature>
<keyword evidence="3 10" id="KW-0813">Transport</keyword>
<evidence type="ECO:0000313" key="14">
    <source>
        <dbReference type="EMBL" id="KAF3041591.1"/>
    </source>
</evidence>
<feature type="region of interest" description="Disordered" evidence="11">
    <location>
        <begin position="1"/>
        <end position="277"/>
    </location>
</feature>
<sequence length="1904" mass="200567">MDHDDGPNFSYAYGDRRPSTPAASWNPALRPQTQDAPATTAPPAQPPAQQPPPAQQIPVQSESEEEESSEEEEDESAEEEESRTAPANAPANAPAPALAAPAPILSAAPTAPAPAPAPAPVAAPVSSSDDTSEEEDEDDEDEEEDEEEAPATATQSTVLPPQPVTPKQADAPVDAMRGLHIAGQTPTHVGRGPAEPSESEEESSSEEEESDDEELAPQERPAENYEHQGETTILEDAVVESASVPLVEDTEAAADDWGASGDDAFELSGGQQQPPLETPLAEAVGTTVGDSVIGNTSVGGNAGDDIDWGNTDAEDDFFGGAASQTIESAQTEAEVPEAHVVQEPEPAPAVKDDWDLDLDDLELDDEFLPDTEDALALELDDDLLEDEPEVPAEQPPPTARSVSSTANRYAPAQVSQAAAAAAPAPPANPYAPAGVQFTNIAPTAPTSTASAGTMYNGFGQPISQQQPARPAMASSGQSFADKSKGGYASPYDLPDEIVTTRRRAAPRATIPAAQPTPPPPPRSSSIASNSGPPRPSLPLPSATVASMSPPSSSQSTQSMSGLPAAAPPKPAAPARAQTSDFFAELPVTTKPKKPSGRYTPQPQEQTSPQIPQGPPQMHHGPPQIPQGPPQVPYGHPQAAQGPSQFPPKERAPSWSGLRNEVLPDSGAAPGPAPFRQPEQLPMFPAQPSVLARTNSLPVPQAAPPQSSRYSPAPPSASPTNARYSPAPPSAHSANSRYSPAPPNAHGPAHARYGSDPPAGPPRPLSQGPYAPRTSSPLAYAAPRQQEQVPQGELSSEPSFGHHASQSLENGPRAPFKSPLEGVSEVEERAASPAAQPPVAARSGTPPQRSYPPSNVGSPRKTGNYTPQYQPSPPRSDTHSPTATMKAPTRSLTATSEYQGSAYGMMPPAAAAPAYTKPIVAKKPANSIPHRRQTSLSLEYESIAPADERAQDPLQQWKGAPIFTWGLGGTVVTTFPKEIPRYGGGNSAPMVKRSPGEVRIQSVKDVLPESEDVTKFPGPLKSKGKKKDVSAWLGRKLEALDTQRKEPGFEHSLSEDEHKRFDDKHLLWKVLQVLVDNDGRLEGDAAEAAVRKALAAEESDAADAEGSFSTTADIVGRSRTNTLQAEPVDPRAIEDLQKLLTKGDREKAVWHAVDQRLWGHAMLLSSTLKTDTWKQVVQEFVRKEVRKVGGNNQSLAVLYEVFAGNHQDCVDELVPASARAGFQMVSTDGAGAPQNALQGLDKWRETVALILNNRSDGDAAALLSLGRLLAQYNRIEAAHVCFIFARTVALVNGPDDPQADLVLIGADHKQNALELGVEMEPVLLTEVYEFALSLSAPTSSFVLPHLQSYKLVHAYRLAEYGYRTEAQAYCDAIAASMKATTKLSPYYNASFLGSLDELSRRLSQSPKDGSSILKGVSMDKVGSSLLSKFNSFIAGDDDEASGNLSAGAEVGPFAKIAGNSPSITPSQSSADLYGAYAGYGAPAPQPSALSNSRYAPSNASSTYAPRVSSEQQRSRYEPEGRPSMDSVRSVSDTYMPASQPSSPYTPGQAMLSPTSQRLQGKTQSYSPLRPEPSAALSYGSPYMPTPTAEEPASAPAFGGYQPPQASFDDPLPAPASGSPADDEQSSTGYQPSSGYEPPTSSYEPPSYTPYEPEPDEDEEKETQPKKKSFMDDDDDDDLAARASALKISSGKTSGKSEADRATDEAFRKAAEEDAKRDKEAAAQKKGWFGGWFKKDPNLAQQGPGPIKAKLGEENSFVYDPELKKWINKKAGATDTSKPTATPPPPRGGPPAAPRSASGGTPPIGPPSTGLRPPTSMPPRSSSMPPPMGIPSRSSTPGVPSDNEGAGKPSALARPPLASGPPSRPGTSMSNASSIDDLLGAAAPRKGPAAKKKKAGRYVDVMAQGN</sequence>
<dbReference type="InterPro" id="IPR024340">
    <property type="entry name" value="Sec16_CCD"/>
</dbReference>
<dbReference type="GO" id="GO:0005789">
    <property type="term" value="C:endoplasmic reticulum membrane"/>
    <property type="evidence" value="ECO:0007669"/>
    <property type="project" value="UniProtKB-SubCell"/>
</dbReference>
<dbReference type="PANTHER" id="PTHR13402">
    <property type="entry name" value="RGPR-RELATED"/>
    <property type="match status" value="1"/>
</dbReference>
<feature type="compositionally biased region" description="Polar residues" evidence="11">
    <location>
        <begin position="1863"/>
        <end position="1872"/>
    </location>
</feature>
<feature type="compositionally biased region" description="Pro residues" evidence="11">
    <location>
        <begin position="111"/>
        <end position="121"/>
    </location>
</feature>
<evidence type="ECO:0000256" key="7">
    <source>
        <dbReference type="ARBA" id="ARBA00023006"/>
    </source>
</evidence>
<comment type="similarity">
    <text evidence="2 10">Belongs to the SEC16 family.</text>
</comment>
<feature type="compositionally biased region" description="Polar residues" evidence="11">
    <location>
        <begin position="889"/>
        <end position="898"/>
    </location>
</feature>
<evidence type="ECO:0000256" key="6">
    <source>
        <dbReference type="ARBA" id="ARBA00022927"/>
    </source>
</evidence>
<dbReference type="GO" id="GO:0015031">
    <property type="term" value="P:protein transport"/>
    <property type="evidence" value="ECO:0007669"/>
    <property type="project" value="UniProtKB-KW"/>
</dbReference>
<protein>
    <recommendedName>
        <fullName evidence="10">Protein transport protein sec16</fullName>
    </recommendedName>
</protein>
<feature type="compositionally biased region" description="Basic and acidic residues" evidence="11">
    <location>
        <begin position="220"/>
        <end position="229"/>
    </location>
</feature>
<feature type="compositionally biased region" description="Polar residues" evidence="11">
    <location>
        <begin position="1525"/>
        <end position="1565"/>
    </location>
</feature>
<keyword evidence="8 10" id="KW-0472">Membrane</keyword>
<evidence type="ECO:0000256" key="8">
    <source>
        <dbReference type="ARBA" id="ARBA00023136"/>
    </source>
</evidence>
<feature type="compositionally biased region" description="Low complexity" evidence="11">
    <location>
        <begin position="1584"/>
        <end position="1595"/>
    </location>
</feature>
<keyword evidence="6 10" id="KW-0653">Protein transport</keyword>
<feature type="compositionally biased region" description="Low complexity" evidence="11">
    <location>
        <begin position="31"/>
        <end position="42"/>
    </location>
</feature>
<name>A0A9P4WSQ9_9PLEO</name>
<dbReference type="GO" id="GO:0070973">
    <property type="term" value="P:protein localization to endoplasmic reticulum exit site"/>
    <property type="evidence" value="ECO:0007669"/>
    <property type="project" value="TreeGrafter"/>
</dbReference>
<comment type="subcellular location">
    <subcellularLocation>
        <location evidence="1">Endoplasmic reticulum membrane</location>
        <topology evidence="1">Peripheral membrane protein</topology>
        <orientation evidence="1">Cytoplasmic side</orientation>
    </subcellularLocation>
</comment>
<feature type="compositionally biased region" description="Acidic residues" evidence="11">
    <location>
        <begin position="197"/>
        <end position="216"/>
    </location>
</feature>
<keyword evidence="15" id="KW-1185">Reference proteome</keyword>
<feature type="region of interest" description="Disordered" evidence="11">
    <location>
        <begin position="295"/>
        <end position="908"/>
    </location>
</feature>
<evidence type="ECO:0000256" key="2">
    <source>
        <dbReference type="ARBA" id="ARBA00005927"/>
    </source>
</evidence>
<feature type="compositionally biased region" description="Basic and acidic residues" evidence="11">
    <location>
        <begin position="1511"/>
        <end position="1521"/>
    </location>
</feature>
<dbReference type="PANTHER" id="PTHR13402:SF6">
    <property type="entry name" value="SECRETORY 16, ISOFORM I"/>
    <property type="match status" value="1"/>
</dbReference>
<dbReference type="InterPro" id="IPR024298">
    <property type="entry name" value="Sec16_Sec23-bd"/>
</dbReference>
<feature type="region of interest" description="Disordered" evidence="11">
    <location>
        <begin position="1766"/>
        <end position="1904"/>
    </location>
</feature>
<keyword evidence="5 10" id="KW-0931">ER-Golgi transport</keyword>
<feature type="compositionally biased region" description="Low complexity" evidence="11">
    <location>
        <begin position="441"/>
        <end position="453"/>
    </location>
</feature>
<feature type="compositionally biased region" description="Low complexity" evidence="11">
    <location>
        <begin position="410"/>
        <end position="422"/>
    </location>
</feature>
<dbReference type="GO" id="GO:0006914">
    <property type="term" value="P:autophagy"/>
    <property type="evidence" value="ECO:0007669"/>
    <property type="project" value="UniProtKB-KW"/>
</dbReference>
<feature type="compositionally biased region" description="Pro residues" evidence="11">
    <location>
        <begin position="1779"/>
        <end position="1791"/>
    </location>
</feature>
<feature type="compositionally biased region" description="Pro residues" evidence="11">
    <location>
        <begin position="622"/>
        <end position="631"/>
    </location>
</feature>
<accession>A0A9P4WSQ9</accession>
<feature type="compositionally biased region" description="Low complexity" evidence="11">
    <location>
        <begin position="830"/>
        <end position="840"/>
    </location>
</feature>
<feature type="compositionally biased region" description="Polar residues" evidence="11">
    <location>
        <begin position="784"/>
        <end position="808"/>
    </location>
</feature>
<feature type="compositionally biased region" description="Basic and acidic residues" evidence="11">
    <location>
        <begin position="1693"/>
        <end position="1721"/>
    </location>
</feature>
<dbReference type="Gene3D" id="1.25.40.1030">
    <property type="match status" value="1"/>
</dbReference>
<dbReference type="Proteomes" id="UP000758155">
    <property type="component" value="Unassembled WGS sequence"/>
</dbReference>
<feature type="compositionally biased region" description="Polar residues" evidence="11">
    <location>
        <begin position="844"/>
        <end position="868"/>
    </location>
</feature>
<dbReference type="OrthoDB" id="8918678at2759"/>
<evidence type="ECO:0000256" key="9">
    <source>
        <dbReference type="ARBA" id="ARBA00024687"/>
    </source>
</evidence>
<evidence type="ECO:0000256" key="10">
    <source>
        <dbReference type="RuleBase" id="RU364101"/>
    </source>
</evidence>
<dbReference type="CDD" id="cd09233">
    <property type="entry name" value="ACE1-Sec16-like"/>
    <property type="match status" value="1"/>
</dbReference>
<comment type="caution">
    <text evidence="14">The sequence shown here is derived from an EMBL/GenBank/DDBJ whole genome shotgun (WGS) entry which is preliminary data.</text>
</comment>
<dbReference type="Pfam" id="PF12931">
    <property type="entry name" value="TPR_Sec16"/>
    <property type="match status" value="1"/>
</dbReference>
<feature type="compositionally biased region" description="Basic and acidic residues" evidence="11">
    <location>
        <begin position="1660"/>
        <end position="1669"/>
    </location>
</feature>
<evidence type="ECO:0000256" key="1">
    <source>
        <dbReference type="ARBA" id="ARBA00004397"/>
    </source>
</evidence>
<feature type="compositionally biased region" description="Pro residues" evidence="11">
    <location>
        <begin position="43"/>
        <end position="55"/>
    </location>
</feature>
<evidence type="ECO:0000313" key="15">
    <source>
        <dbReference type="Proteomes" id="UP000758155"/>
    </source>
</evidence>
<feature type="compositionally biased region" description="Acidic residues" evidence="11">
    <location>
        <begin position="354"/>
        <end position="390"/>
    </location>
</feature>
<dbReference type="Pfam" id="PF12932">
    <property type="entry name" value="Sec16"/>
    <property type="match status" value="1"/>
</dbReference>
<feature type="domain" description="Sec16 Sec23-binding" evidence="12">
    <location>
        <begin position="1135"/>
        <end position="1435"/>
    </location>
</feature>
<evidence type="ECO:0000256" key="11">
    <source>
        <dbReference type="SAM" id="MobiDB-lite"/>
    </source>
</evidence>
<keyword evidence="4 10" id="KW-0256">Endoplasmic reticulum</keyword>
<feature type="compositionally biased region" description="Acidic residues" evidence="11">
    <location>
        <begin position="62"/>
        <end position="81"/>
    </location>
</feature>
<evidence type="ECO:0000256" key="4">
    <source>
        <dbReference type="ARBA" id="ARBA00022824"/>
    </source>
</evidence>
<feature type="region of interest" description="Disordered" evidence="11">
    <location>
        <begin position="1486"/>
        <end position="1752"/>
    </location>
</feature>
<evidence type="ECO:0000256" key="3">
    <source>
        <dbReference type="ARBA" id="ARBA00022448"/>
    </source>
</evidence>
<feature type="domain" description="Sec16 central conserved" evidence="13">
    <location>
        <begin position="959"/>
        <end position="1078"/>
    </location>
</feature>
<feature type="compositionally biased region" description="Low complexity" evidence="11">
    <location>
        <begin position="539"/>
        <end position="564"/>
    </location>
</feature>
<feature type="compositionally biased region" description="Polar residues" evidence="11">
    <location>
        <begin position="1488"/>
        <end position="1510"/>
    </location>
</feature>
<reference evidence="14" key="1">
    <citation type="submission" date="2019-04" db="EMBL/GenBank/DDBJ databases">
        <title>Sequencing of skin fungus with MAO and IRED activity.</title>
        <authorList>
            <person name="Marsaioli A.J."/>
            <person name="Bonatto J.M.C."/>
            <person name="Reis Junior O."/>
        </authorList>
    </citation>
    <scope>NUCLEOTIDE SEQUENCE</scope>
    <source>
        <strain evidence="14">28M1</strain>
    </source>
</reference>
<dbReference type="GO" id="GO:0007030">
    <property type="term" value="P:Golgi organization"/>
    <property type="evidence" value="ECO:0007669"/>
    <property type="project" value="TreeGrafter"/>
</dbReference>
<proteinExistence type="inferred from homology"/>
<feature type="compositionally biased region" description="Polar residues" evidence="11">
    <location>
        <begin position="598"/>
        <end position="607"/>
    </location>
</feature>
<dbReference type="GO" id="GO:0070971">
    <property type="term" value="C:endoplasmic reticulum exit site"/>
    <property type="evidence" value="ECO:0007669"/>
    <property type="project" value="UniProtKB-ARBA"/>
</dbReference>
<evidence type="ECO:0000259" key="13">
    <source>
        <dbReference type="Pfam" id="PF12932"/>
    </source>
</evidence>
<dbReference type="FunFam" id="1.25.40.1030:FF:000008">
    <property type="entry name" value="Protein transport protein sec16"/>
    <property type="match status" value="1"/>
</dbReference>
<feature type="compositionally biased region" description="Polar residues" evidence="11">
    <location>
        <begin position="322"/>
        <end position="331"/>
    </location>
</feature>
<feature type="compositionally biased region" description="Acidic residues" evidence="11">
    <location>
        <begin position="304"/>
        <end position="317"/>
    </location>
</feature>
<evidence type="ECO:0000256" key="5">
    <source>
        <dbReference type="ARBA" id="ARBA00022892"/>
    </source>
</evidence>